<evidence type="ECO:0000259" key="1">
    <source>
        <dbReference type="Pfam" id="PF05709"/>
    </source>
</evidence>
<evidence type="ECO:0000313" key="2">
    <source>
        <dbReference type="EMBL" id="KAF0415090.1"/>
    </source>
</evidence>
<organism evidence="3 5">
    <name type="scientific">Pediococcus pentosaceus</name>
    <dbReference type="NCBI Taxonomy" id="1255"/>
    <lineage>
        <taxon>Bacteria</taxon>
        <taxon>Bacillati</taxon>
        <taxon>Bacillota</taxon>
        <taxon>Bacilli</taxon>
        <taxon>Lactobacillales</taxon>
        <taxon>Lactobacillaceae</taxon>
        <taxon>Pediococcus</taxon>
    </lineage>
</organism>
<keyword evidence="4" id="KW-1185">Reference proteome</keyword>
<dbReference type="Proteomes" id="UP000743107">
    <property type="component" value="Unassembled WGS sequence"/>
</dbReference>
<dbReference type="Pfam" id="PF05709">
    <property type="entry name" value="Sipho_tail"/>
    <property type="match status" value="1"/>
</dbReference>
<evidence type="ECO:0000313" key="5">
    <source>
        <dbReference type="Proteomes" id="UP000743107"/>
    </source>
</evidence>
<dbReference type="EMBL" id="WENB01000001">
    <property type="protein sequence ID" value="KAF0415090.1"/>
    <property type="molecule type" value="Genomic_DNA"/>
</dbReference>
<dbReference type="AlphaFoldDB" id="A0A6L5A4T4"/>
<gene>
    <name evidence="2" type="ORF">GBO79_01865</name>
    <name evidence="3" type="ORF">ITQ97_01155</name>
</gene>
<comment type="caution">
    <text evidence="3">The sequence shown here is derived from an EMBL/GenBank/DDBJ whole genome shotgun (WGS) entry which is preliminary data.</text>
</comment>
<dbReference type="RefSeq" id="WP_005917197.1">
    <property type="nucleotide sequence ID" value="NZ_BEWQ01000008.1"/>
</dbReference>
<dbReference type="Proteomes" id="UP000472573">
    <property type="component" value="Unassembled WGS sequence"/>
</dbReference>
<reference evidence="2 4" key="1">
    <citation type="submission" date="2019-10" db="EMBL/GenBank/DDBJ databases">
        <authorList>
            <person name="Irmler S."/>
            <person name="Berthoud H."/>
            <person name="Roetschi A."/>
            <person name="Arias E."/>
            <person name="Shani N."/>
            <person name="Wuethrich D."/>
            <person name="Bruggmann R."/>
        </authorList>
    </citation>
    <scope>NUCLEOTIDE SEQUENCE [LARGE SCALE GENOMIC DNA]</scope>
    <source>
        <strain evidence="2 4">FAM13073</strain>
    </source>
</reference>
<evidence type="ECO:0000313" key="3">
    <source>
        <dbReference type="EMBL" id="MBF7126446.1"/>
    </source>
</evidence>
<protein>
    <submittedName>
        <fullName evidence="3">Phage tail family protein</fullName>
    </submittedName>
</protein>
<reference evidence="4" key="3">
    <citation type="submission" date="2020-03" db="EMBL/GenBank/DDBJ databases">
        <title>SpeciesPrimer: A bioinformatics pipeline dedicated to the design of qPCR primers for the quantification of bacterial species.</title>
        <authorList>
            <person name="Dreier M."/>
            <person name="Berthoud H."/>
            <person name="Shani N."/>
            <person name="Wechsler D."/>
            <person name="Junier P."/>
        </authorList>
    </citation>
    <scope>NUCLEOTIDE SEQUENCE [LARGE SCALE GENOMIC DNA]</scope>
    <source>
        <strain evidence="4">FAM13073</strain>
    </source>
</reference>
<evidence type="ECO:0000313" key="4">
    <source>
        <dbReference type="Proteomes" id="UP000472573"/>
    </source>
</evidence>
<feature type="domain" description="Siphovirus-type tail component RIFT-related" evidence="1">
    <location>
        <begin position="29"/>
        <end position="129"/>
    </location>
</feature>
<sequence length="278" mass="32184">MKPKFWMKIGDQDEFEISQRIKGLLFRSEDSTPQFTNTYQDIANLDGSPFAYQTFARSTVNANFWLQYRDYTDFKLLKHEIYRLFGYRQLIRIRTSTDPAKVYFVYPTPFEIAPISVGDHNALFTIPFDNPSGYRYSMYRSDSPYTFEQNGWQLGMNLLAEGNPTYHFTTTKFKVYNASDIKIDPYLKRHDLKIISKFTGNSLKITNKTNGTVWSYNKKSDGKDTITLDGVNSFFNGKNCNSDTNFQNLELEIGNNDIEVTGATSVDITFSFPFIYLS</sequence>
<accession>A0A6L5A4T4</accession>
<reference evidence="2" key="2">
    <citation type="submission" date="2019-12" db="EMBL/GenBank/DDBJ databases">
        <title>SpeciesPrimer: A bioinformatics pipeline dedicated to the design of qPCR primers for the quantification of bacterial species.</title>
        <authorList>
            <person name="Dreier M."/>
            <person name="Berthoud H."/>
            <person name="Shani N."/>
            <person name="Wechsler D."/>
            <person name="Junier P."/>
        </authorList>
    </citation>
    <scope>NUCLEOTIDE SEQUENCE</scope>
    <source>
        <strain evidence="2">FAM13073</strain>
    </source>
</reference>
<accession>A0A8G1E5S6</accession>
<dbReference type="InterPro" id="IPR008841">
    <property type="entry name" value="Siphovirus-type_tail_N"/>
</dbReference>
<dbReference type="Gene3D" id="2.40.30.200">
    <property type="match status" value="1"/>
</dbReference>
<proteinExistence type="predicted"/>
<dbReference type="EMBL" id="JADOFV010000001">
    <property type="protein sequence ID" value="MBF7126446.1"/>
    <property type="molecule type" value="Genomic_DNA"/>
</dbReference>
<name>A0A6L5A4T4_PEDPE</name>
<reference evidence="3" key="4">
    <citation type="submission" date="2020-11" db="EMBL/GenBank/DDBJ databases">
        <title>Antibiotic susceptibility profiles of Pediococcus pentosaceus from various origins and their implications for the safety assessment of strains with food-technology applications.</title>
        <authorList>
            <person name="Shani N."/>
            <person name="Oberhaensli S."/>
            <person name="Arias E."/>
        </authorList>
    </citation>
    <scope>NUCLEOTIDE SEQUENCE</scope>
    <source>
        <strain evidence="3">FAM 19164</strain>
    </source>
</reference>